<dbReference type="EMBL" id="JADBGI010000006">
    <property type="protein sequence ID" value="MBE2998706.1"/>
    <property type="molecule type" value="Genomic_DNA"/>
</dbReference>
<proteinExistence type="predicted"/>
<dbReference type="RefSeq" id="WP_193121350.1">
    <property type="nucleotide sequence ID" value="NZ_JADBGI010000006.1"/>
</dbReference>
<gene>
    <name evidence="1" type="ORF">IDM40_08325</name>
</gene>
<accession>A0ABR9P4D0</accession>
<name>A0ABR9P4D0_9ACTN</name>
<comment type="caution">
    <text evidence="1">The sequence shown here is derived from an EMBL/GenBank/DDBJ whole genome shotgun (WGS) entry which is preliminary data.</text>
</comment>
<evidence type="ECO:0000313" key="2">
    <source>
        <dbReference type="Proteomes" id="UP000806528"/>
    </source>
</evidence>
<dbReference type="Proteomes" id="UP000806528">
    <property type="component" value="Unassembled WGS sequence"/>
</dbReference>
<keyword evidence="2" id="KW-1185">Reference proteome</keyword>
<protein>
    <submittedName>
        <fullName evidence="1">Uncharacterized protein</fullName>
    </submittedName>
</protein>
<reference evidence="1 2" key="1">
    <citation type="submission" date="2020-09" db="EMBL/GenBank/DDBJ databases">
        <title>Diversity and distribution of actinomycetes associated with coral in the coast of Hainan.</title>
        <authorList>
            <person name="Li F."/>
        </authorList>
    </citation>
    <scope>NUCLEOTIDE SEQUENCE [LARGE SCALE GENOMIC DNA]</scope>
    <source>
        <strain evidence="1 2">HNM0947</strain>
    </source>
</reference>
<sequence>MYQSYDRDRLIEQVRELLRQEGLEPTNQTDPSPERAATLMLRSLGVEAFVDHVASLKRSMDHTWEDEDDARAERRNER</sequence>
<organism evidence="1 2">
    <name type="scientific">Nocardiopsis coralli</name>
    <dbReference type="NCBI Taxonomy" id="2772213"/>
    <lineage>
        <taxon>Bacteria</taxon>
        <taxon>Bacillati</taxon>
        <taxon>Actinomycetota</taxon>
        <taxon>Actinomycetes</taxon>
        <taxon>Streptosporangiales</taxon>
        <taxon>Nocardiopsidaceae</taxon>
        <taxon>Nocardiopsis</taxon>
    </lineage>
</organism>
<evidence type="ECO:0000313" key="1">
    <source>
        <dbReference type="EMBL" id="MBE2998706.1"/>
    </source>
</evidence>